<dbReference type="GeneID" id="92716289"/>
<protein>
    <submittedName>
        <fullName evidence="7">Hydrolase</fullName>
    </submittedName>
</protein>
<keyword evidence="2" id="KW-0645">Protease</keyword>
<organism evidence="7 8">
    <name type="scientific">Dialister hominis</name>
    <dbReference type="NCBI Taxonomy" id="2582419"/>
    <lineage>
        <taxon>Bacteria</taxon>
        <taxon>Bacillati</taxon>
        <taxon>Bacillota</taxon>
        <taxon>Negativicutes</taxon>
        <taxon>Veillonellales</taxon>
        <taxon>Veillonellaceae</taxon>
        <taxon>Dialister</taxon>
    </lineage>
</organism>
<dbReference type="GO" id="GO:0008234">
    <property type="term" value="F:cysteine-type peptidase activity"/>
    <property type="evidence" value="ECO:0007669"/>
    <property type="project" value="UniProtKB-KW"/>
</dbReference>
<dbReference type="AlphaFoldDB" id="A0A8D4UUF1"/>
<evidence type="ECO:0000313" key="7">
    <source>
        <dbReference type="EMBL" id="BBK25139.1"/>
    </source>
</evidence>
<evidence type="ECO:0000256" key="3">
    <source>
        <dbReference type="ARBA" id="ARBA00022801"/>
    </source>
</evidence>
<comment type="similarity">
    <text evidence="1">Belongs to the peptidase C40 family.</text>
</comment>
<gene>
    <name evidence="7" type="ORF">Dia5BBH33_10740</name>
</gene>
<feature type="chain" id="PRO_5034779736" evidence="5">
    <location>
        <begin position="25"/>
        <end position="253"/>
    </location>
</feature>
<dbReference type="PANTHER" id="PTHR47053">
    <property type="entry name" value="MUREIN DD-ENDOPEPTIDASE MEPH-RELATED"/>
    <property type="match status" value="1"/>
</dbReference>
<reference evidence="8" key="1">
    <citation type="submission" date="2019-05" db="EMBL/GenBank/DDBJ databases">
        <title>Complete genome sequencing of Dialister sp. strain 5BBH33.</title>
        <authorList>
            <person name="Sakamoto M."/>
            <person name="Murakami T."/>
            <person name="Mori H."/>
        </authorList>
    </citation>
    <scope>NUCLEOTIDE SEQUENCE [LARGE SCALE GENOMIC DNA]</scope>
    <source>
        <strain evidence="8">5BBH33</strain>
    </source>
</reference>
<dbReference type="InterPro" id="IPR038765">
    <property type="entry name" value="Papain-like_cys_pep_sf"/>
</dbReference>
<dbReference type="Gene3D" id="3.90.1720.10">
    <property type="entry name" value="endopeptidase domain like (from Nostoc punctiforme)"/>
    <property type="match status" value="1"/>
</dbReference>
<dbReference type="Pfam" id="PF00877">
    <property type="entry name" value="NLPC_P60"/>
    <property type="match status" value="1"/>
</dbReference>
<dbReference type="PROSITE" id="PS51935">
    <property type="entry name" value="NLPC_P60"/>
    <property type="match status" value="1"/>
</dbReference>
<dbReference type="Gene3D" id="1.10.101.10">
    <property type="entry name" value="PGBD-like superfamily/PGBD"/>
    <property type="match status" value="1"/>
</dbReference>
<feature type="signal peptide" evidence="5">
    <location>
        <begin position="1"/>
        <end position="24"/>
    </location>
</feature>
<evidence type="ECO:0000256" key="5">
    <source>
        <dbReference type="SAM" id="SignalP"/>
    </source>
</evidence>
<dbReference type="Proteomes" id="UP000320585">
    <property type="component" value="Chromosome"/>
</dbReference>
<keyword evidence="5" id="KW-0732">Signal</keyword>
<dbReference type="InterPro" id="IPR002477">
    <property type="entry name" value="Peptidoglycan-bd-like"/>
</dbReference>
<evidence type="ECO:0000259" key="6">
    <source>
        <dbReference type="PROSITE" id="PS51935"/>
    </source>
</evidence>
<dbReference type="InterPro" id="IPR000064">
    <property type="entry name" value="NLP_P60_dom"/>
</dbReference>
<evidence type="ECO:0000256" key="4">
    <source>
        <dbReference type="ARBA" id="ARBA00022807"/>
    </source>
</evidence>
<keyword evidence="4" id="KW-0788">Thiol protease</keyword>
<dbReference type="PANTHER" id="PTHR47053:SF1">
    <property type="entry name" value="MUREIN DD-ENDOPEPTIDASE MEPH-RELATED"/>
    <property type="match status" value="1"/>
</dbReference>
<accession>A0A8D4UUF1</accession>
<dbReference type="InterPro" id="IPR036365">
    <property type="entry name" value="PGBD-like_sf"/>
</dbReference>
<sequence length="253" mass="27621">MKIKKYTVLAACLLVFGTFNVSYADYMMGSHGNDVRILQRRLALYGLNVKANGTYDKATYKAVVKFQKKRHLTADGIIGPATYKALTGYSMKTASKTGSDAPAAVKKSSSAQIQSTGINDFLVQWHSSVITNSTVKAITEEAQKYIGVPYQFGGTTPKGFDCSGFIQYVFNRKGIVLPRSADEQYTSGRKISVNALEPGDLVFFKTYDQGISHSGLYLGDGYFISATSSKGVAVATMKSGYWHDRYVGANRVL</sequence>
<evidence type="ECO:0000313" key="8">
    <source>
        <dbReference type="Proteomes" id="UP000320585"/>
    </source>
</evidence>
<keyword evidence="8" id="KW-1185">Reference proteome</keyword>
<proteinExistence type="inferred from homology"/>
<feature type="domain" description="NlpC/P60" evidence="6">
    <location>
        <begin position="132"/>
        <end position="253"/>
    </location>
</feature>
<keyword evidence="3 7" id="KW-0378">Hydrolase</keyword>
<dbReference type="RefSeq" id="WP_108849662.1">
    <property type="nucleotide sequence ID" value="NZ_AP019697.1"/>
</dbReference>
<dbReference type="Pfam" id="PF01471">
    <property type="entry name" value="PG_binding_1"/>
    <property type="match status" value="1"/>
</dbReference>
<evidence type="ECO:0000256" key="1">
    <source>
        <dbReference type="ARBA" id="ARBA00007074"/>
    </source>
</evidence>
<dbReference type="SUPFAM" id="SSF47090">
    <property type="entry name" value="PGBD-like"/>
    <property type="match status" value="1"/>
</dbReference>
<dbReference type="KEGG" id="dho:Dia5BBH33_10740"/>
<name>A0A8D4UUF1_9FIRM</name>
<evidence type="ECO:0000256" key="2">
    <source>
        <dbReference type="ARBA" id="ARBA00022670"/>
    </source>
</evidence>
<dbReference type="SUPFAM" id="SSF54001">
    <property type="entry name" value="Cysteine proteinases"/>
    <property type="match status" value="1"/>
</dbReference>
<dbReference type="EMBL" id="AP019697">
    <property type="protein sequence ID" value="BBK25139.1"/>
    <property type="molecule type" value="Genomic_DNA"/>
</dbReference>
<dbReference type="OrthoDB" id="9808890at2"/>
<dbReference type="InterPro" id="IPR036366">
    <property type="entry name" value="PGBDSf"/>
</dbReference>
<dbReference type="GO" id="GO:0006508">
    <property type="term" value="P:proteolysis"/>
    <property type="evidence" value="ECO:0007669"/>
    <property type="project" value="UniProtKB-KW"/>
</dbReference>
<dbReference type="InterPro" id="IPR051202">
    <property type="entry name" value="Peptidase_C40"/>
</dbReference>